<dbReference type="InterPro" id="IPR016163">
    <property type="entry name" value="Ald_DH_C"/>
</dbReference>
<feature type="domain" description="Aldehyde dehydrogenase" evidence="5">
    <location>
        <begin position="18"/>
        <end position="476"/>
    </location>
</feature>
<keyword evidence="7" id="KW-1185">Reference proteome</keyword>
<dbReference type="EC" id="1.2.1.-" evidence="6"/>
<dbReference type="PROSITE" id="PS00070">
    <property type="entry name" value="ALDEHYDE_DEHYDR_CYS"/>
    <property type="match status" value="1"/>
</dbReference>
<evidence type="ECO:0000313" key="7">
    <source>
        <dbReference type="Proteomes" id="UP001596996"/>
    </source>
</evidence>
<gene>
    <name evidence="6" type="ORF">ACFQ02_01180</name>
</gene>
<dbReference type="PANTHER" id="PTHR43353:SF5">
    <property type="entry name" value="SUCCINATE-SEMIALDEHYDE DEHYDROGENASE, MITOCHONDRIAL"/>
    <property type="match status" value="1"/>
</dbReference>
<evidence type="ECO:0000256" key="2">
    <source>
        <dbReference type="ARBA" id="ARBA00023002"/>
    </source>
</evidence>
<dbReference type="Pfam" id="PF00171">
    <property type="entry name" value="Aldedh"/>
    <property type="match status" value="1"/>
</dbReference>
<dbReference type="InterPro" id="IPR016160">
    <property type="entry name" value="Ald_DH_CS_CYS"/>
</dbReference>
<dbReference type="InterPro" id="IPR015590">
    <property type="entry name" value="Aldehyde_DH_dom"/>
</dbReference>
<dbReference type="NCBIfam" id="TIGR01780">
    <property type="entry name" value="SSADH"/>
    <property type="match status" value="1"/>
</dbReference>
<dbReference type="RefSeq" id="WP_380818262.1">
    <property type="nucleotide sequence ID" value="NZ_JBHTJN010000004.1"/>
</dbReference>
<comment type="similarity">
    <text evidence="1 4">Belongs to the aldehyde dehydrogenase family.</text>
</comment>
<dbReference type="InterPro" id="IPR016161">
    <property type="entry name" value="Ald_DH/histidinol_DH"/>
</dbReference>
<dbReference type="InterPro" id="IPR016162">
    <property type="entry name" value="Ald_DH_N"/>
</dbReference>
<dbReference type="InterPro" id="IPR050740">
    <property type="entry name" value="Aldehyde_DH_Superfamily"/>
</dbReference>
<dbReference type="SUPFAM" id="SSF53720">
    <property type="entry name" value="ALDH-like"/>
    <property type="match status" value="1"/>
</dbReference>
<dbReference type="Gene3D" id="3.40.309.10">
    <property type="entry name" value="Aldehyde Dehydrogenase, Chain A, domain 2"/>
    <property type="match status" value="1"/>
</dbReference>
<dbReference type="CDD" id="cd07103">
    <property type="entry name" value="ALDH_F5_SSADH_GabD"/>
    <property type="match status" value="1"/>
</dbReference>
<evidence type="ECO:0000259" key="5">
    <source>
        <dbReference type="Pfam" id="PF00171"/>
    </source>
</evidence>
<dbReference type="InterPro" id="IPR029510">
    <property type="entry name" value="Ald_DH_CS_GLU"/>
</dbReference>
<dbReference type="InterPro" id="IPR010102">
    <property type="entry name" value="Succ_semiAld_DH"/>
</dbReference>
<keyword evidence="2 4" id="KW-0560">Oxidoreductase</keyword>
<evidence type="ECO:0000313" key="6">
    <source>
        <dbReference type="EMBL" id="MFD0965479.1"/>
    </source>
</evidence>
<organism evidence="6 7">
    <name type="scientific">Seminibacterium arietis</name>
    <dbReference type="NCBI Taxonomy" id="1173502"/>
    <lineage>
        <taxon>Bacteria</taxon>
        <taxon>Pseudomonadati</taxon>
        <taxon>Pseudomonadota</taxon>
        <taxon>Gammaproteobacteria</taxon>
        <taxon>Pasteurellales</taxon>
        <taxon>Pasteurellaceae</taxon>
        <taxon>Seminibacterium</taxon>
    </lineage>
</organism>
<evidence type="ECO:0000256" key="1">
    <source>
        <dbReference type="ARBA" id="ARBA00009986"/>
    </source>
</evidence>
<name>A0ABW3I7U8_9PAST</name>
<comment type="caution">
    <text evidence="6">The sequence shown here is derived from an EMBL/GenBank/DDBJ whole genome shotgun (WGS) entry which is preliminary data.</text>
</comment>
<protein>
    <submittedName>
        <fullName evidence="6">NAD-dependent succinate-semialdehyde dehydrogenase</fullName>
        <ecNumber evidence="6">1.2.1.-</ecNumber>
    </submittedName>
</protein>
<sequence>MEKFSLLRTKSYINGEYVDAKNGATFAVINPASGKEICQVADLGLEEIQQAIEAAKQAQYLWKHELPKQRATVLRRWFDLVLENQEELAQILSLEQGKPIAESRGEILYGASFIEWFAEEAKRICGDVLPSDKNNHRLMVLKQPIGVVGAITPWNFPHAMITRKAAPALAAGCAIVLKPAQETPLSALALAELAQQAGLPKGLFNIVTSSDAVGVGRVLTESAVIRKVSFTGSTRVGKLLMAQSAHTVKKLALELGGNAPAIVFDDADLDNAVEAVFASKFRNSGQTCICTNRIYVQSGVYNTFLEKFAAKMEQIKLGAANEQGVDMGPLISESAVQKIQTHIQDAVQKGATLLLGGERHHLGGTFFQPTLLKDVNEEMKVAKEETFAPLAPVFKFDTEEQVIQMANNTEFGLASYIFTQNISRIWRVAEALEYGLVGINEGLITNEFAPFGGVKESGLGREGSKYGLDEFLELKYLCVKI</sequence>
<dbReference type="EMBL" id="JBHTJN010000004">
    <property type="protein sequence ID" value="MFD0965479.1"/>
    <property type="molecule type" value="Genomic_DNA"/>
</dbReference>
<dbReference type="Proteomes" id="UP001596996">
    <property type="component" value="Unassembled WGS sequence"/>
</dbReference>
<dbReference type="GO" id="GO:0016491">
    <property type="term" value="F:oxidoreductase activity"/>
    <property type="evidence" value="ECO:0007669"/>
    <property type="project" value="UniProtKB-KW"/>
</dbReference>
<dbReference type="Gene3D" id="3.40.605.10">
    <property type="entry name" value="Aldehyde Dehydrogenase, Chain A, domain 1"/>
    <property type="match status" value="1"/>
</dbReference>
<evidence type="ECO:0000256" key="3">
    <source>
        <dbReference type="PROSITE-ProRule" id="PRU10007"/>
    </source>
</evidence>
<feature type="active site" evidence="3">
    <location>
        <position position="254"/>
    </location>
</feature>
<proteinExistence type="inferred from homology"/>
<evidence type="ECO:0000256" key="4">
    <source>
        <dbReference type="RuleBase" id="RU003345"/>
    </source>
</evidence>
<dbReference type="PROSITE" id="PS00687">
    <property type="entry name" value="ALDEHYDE_DEHYDR_GLU"/>
    <property type="match status" value="1"/>
</dbReference>
<dbReference type="PANTHER" id="PTHR43353">
    <property type="entry name" value="SUCCINATE-SEMIALDEHYDE DEHYDROGENASE, MITOCHONDRIAL"/>
    <property type="match status" value="1"/>
</dbReference>
<reference evidence="7" key="1">
    <citation type="journal article" date="2019" name="Int. J. Syst. Evol. Microbiol.">
        <title>The Global Catalogue of Microorganisms (GCM) 10K type strain sequencing project: providing services to taxonomists for standard genome sequencing and annotation.</title>
        <authorList>
            <consortium name="The Broad Institute Genomics Platform"/>
            <consortium name="The Broad Institute Genome Sequencing Center for Infectious Disease"/>
            <person name="Wu L."/>
            <person name="Ma J."/>
        </authorList>
    </citation>
    <scope>NUCLEOTIDE SEQUENCE [LARGE SCALE GENOMIC DNA]</scope>
    <source>
        <strain evidence="7">CCUG 61707</strain>
    </source>
</reference>
<accession>A0ABW3I7U8</accession>